<gene>
    <name evidence="3" type="ORF">HGG74_10265</name>
</gene>
<keyword evidence="2" id="KW-1133">Transmembrane helix</keyword>
<protein>
    <submittedName>
        <fullName evidence="3">DUF4191 domain-containing protein</fullName>
    </submittedName>
</protein>
<reference evidence="3 4" key="1">
    <citation type="submission" date="2020-04" db="EMBL/GenBank/DDBJ databases">
        <title>Arthrobacter sp. nov.</title>
        <authorList>
            <person name="Liu S."/>
        </authorList>
    </citation>
    <scope>NUCLEOTIDE SEQUENCE [LARGE SCALE GENOMIC DNA]</scope>
    <source>
        <strain evidence="3 4">E918</strain>
    </source>
</reference>
<dbReference type="Pfam" id="PF13829">
    <property type="entry name" value="DUF4191"/>
    <property type="match status" value="1"/>
</dbReference>
<comment type="caution">
    <text evidence="3">The sequence shown here is derived from an EMBL/GenBank/DDBJ whole genome shotgun (WGS) entry which is preliminary data.</text>
</comment>
<dbReference type="AlphaFoldDB" id="A0A7X6HEX7"/>
<dbReference type="Proteomes" id="UP000544090">
    <property type="component" value="Unassembled WGS sequence"/>
</dbReference>
<keyword evidence="2" id="KW-0472">Membrane</keyword>
<proteinExistence type="predicted"/>
<accession>A0A7X6HEX7</accession>
<feature type="compositionally biased region" description="Polar residues" evidence="1">
    <location>
        <begin position="1"/>
        <end position="10"/>
    </location>
</feature>
<evidence type="ECO:0000256" key="2">
    <source>
        <dbReference type="SAM" id="Phobius"/>
    </source>
</evidence>
<evidence type="ECO:0000256" key="1">
    <source>
        <dbReference type="SAM" id="MobiDB-lite"/>
    </source>
</evidence>
<dbReference type="RefSeq" id="WP_168486261.1">
    <property type="nucleotide sequence ID" value="NZ_JAAZSQ010000008.1"/>
</dbReference>
<keyword evidence="4" id="KW-1185">Reference proteome</keyword>
<sequence>MANSTDSPANSAADRRRGLFSRKSAADKAAAKANKQPGRLKQIAQVFQMTRRNDPNVVWLMLLAFLAVVAVCLIIGLLIQNWITLLIISLPLGLLAATFILSRRAERAAFAQIEGQPGASGAALSVLRRGWILQEQPVAVNPRTQDAVFRAVGRPGVVLVTEGPSHRVKQLVDAERRKLNRILPNVKVHVIETGRGEGQVELSKVAKTVQKLKKELTKQEVAAVDKRLQALGSSKLPIPKGVDPFRVRPDRRAMRGR</sequence>
<dbReference type="EMBL" id="JAAZSQ010000008">
    <property type="protein sequence ID" value="NKX54918.1"/>
    <property type="molecule type" value="Genomic_DNA"/>
</dbReference>
<organism evidence="3 4">
    <name type="scientific">Arthrobacter mobilis</name>
    <dbReference type="NCBI Taxonomy" id="2724944"/>
    <lineage>
        <taxon>Bacteria</taxon>
        <taxon>Bacillati</taxon>
        <taxon>Actinomycetota</taxon>
        <taxon>Actinomycetes</taxon>
        <taxon>Micrococcales</taxon>
        <taxon>Micrococcaceae</taxon>
        <taxon>Arthrobacter</taxon>
    </lineage>
</organism>
<evidence type="ECO:0000313" key="3">
    <source>
        <dbReference type="EMBL" id="NKX54918.1"/>
    </source>
</evidence>
<feature type="region of interest" description="Disordered" evidence="1">
    <location>
        <begin position="1"/>
        <end position="22"/>
    </location>
</feature>
<evidence type="ECO:0000313" key="4">
    <source>
        <dbReference type="Proteomes" id="UP000544090"/>
    </source>
</evidence>
<keyword evidence="2" id="KW-0812">Transmembrane</keyword>
<dbReference type="InterPro" id="IPR025445">
    <property type="entry name" value="DUF4191"/>
</dbReference>
<feature type="transmembrane region" description="Helical" evidence="2">
    <location>
        <begin position="57"/>
        <end position="76"/>
    </location>
</feature>
<feature type="transmembrane region" description="Helical" evidence="2">
    <location>
        <begin position="82"/>
        <end position="101"/>
    </location>
</feature>
<name>A0A7X6HEX7_9MICC</name>